<evidence type="ECO:0000256" key="4">
    <source>
        <dbReference type="ARBA" id="ARBA00022692"/>
    </source>
</evidence>
<reference evidence="10 11" key="1">
    <citation type="submission" date="2020-01" db="EMBL/GenBank/DDBJ databases">
        <title>Whole-genome sequence of Heliobacterium undosum DSM 13378.</title>
        <authorList>
            <person name="Kyndt J.A."/>
            <person name="Meyer T.E."/>
        </authorList>
    </citation>
    <scope>NUCLEOTIDE SEQUENCE [LARGE SCALE GENOMIC DNA]</scope>
    <source>
        <strain evidence="10 11">DSM 13378</strain>
    </source>
</reference>
<evidence type="ECO:0000259" key="8">
    <source>
        <dbReference type="Pfam" id="PF02706"/>
    </source>
</evidence>
<evidence type="ECO:0000256" key="7">
    <source>
        <dbReference type="SAM" id="Phobius"/>
    </source>
</evidence>
<dbReference type="InterPro" id="IPR050445">
    <property type="entry name" value="Bact_polysacc_biosynth/exp"/>
</dbReference>
<gene>
    <name evidence="10" type="ORF">GTO91_03560</name>
</gene>
<feature type="transmembrane region" description="Helical" evidence="7">
    <location>
        <begin position="21"/>
        <end position="42"/>
    </location>
</feature>
<evidence type="ECO:0000313" key="11">
    <source>
        <dbReference type="Proteomes" id="UP000463470"/>
    </source>
</evidence>
<dbReference type="InterPro" id="IPR032807">
    <property type="entry name" value="GNVR"/>
</dbReference>
<dbReference type="OrthoDB" id="2360475at2"/>
<evidence type="ECO:0000313" key="10">
    <source>
        <dbReference type="EMBL" id="MZP28785.1"/>
    </source>
</evidence>
<dbReference type="RefSeq" id="WP_161254907.1">
    <property type="nucleotide sequence ID" value="NZ_WXEY01000002.1"/>
</dbReference>
<organism evidence="10 11">
    <name type="scientific">Heliomicrobium undosum</name>
    <dbReference type="NCBI Taxonomy" id="121734"/>
    <lineage>
        <taxon>Bacteria</taxon>
        <taxon>Bacillati</taxon>
        <taxon>Bacillota</taxon>
        <taxon>Clostridia</taxon>
        <taxon>Eubacteriales</taxon>
        <taxon>Heliobacteriaceae</taxon>
        <taxon>Heliomicrobium</taxon>
    </lineage>
</organism>
<keyword evidence="4 7" id="KW-0812">Transmembrane</keyword>
<evidence type="ECO:0000256" key="5">
    <source>
        <dbReference type="ARBA" id="ARBA00022989"/>
    </source>
</evidence>
<dbReference type="EMBL" id="WXEY01000002">
    <property type="protein sequence ID" value="MZP28785.1"/>
    <property type="molecule type" value="Genomic_DNA"/>
</dbReference>
<evidence type="ECO:0000256" key="2">
    <source>
        <dbReference type="ARBA" id="ARBA00006683"/>
    </source>
</evidence>
<comment type="subcellular location">
    <subcellularLocation>
        <location evidence="1">Cell membrane</location>
        <topology evidence="1">Multi-pass membrane protein</topology>
    </subcellularLocation>
</comment>
<dbReference type="Proteomes" id="UP000463470">
    <property type="component" value="Unassembled WGS sequence"/>
</dbReference>
<proteinExistence type="inferred from homology"/>
<evidence type="ECO:0008006" key="12">
    <source>
        <dbReference type="Google" id="ProtNLM"/>
    </source>
</evidence>
<dbReference type="Pfam" id="PF13807">
    <property type="entry name" value="GNVR"/>
    <property type="match status" value="1"/>
</dbReference>
<comment type="similarity">
    <text evidence="2">Belongs to the CpsC/CapA family.</text>
</comment>
<feature type="domain" description="Tyrosine-protein kinase G-rich" evidence="9">
    <location>
        <begin position="324"/>
        <end position="401"/>
    </location>
</feature>
<feature type="domain" description="Polysaccharide chain length determinant N-terminal" evidence="8">
    <location>
        <begin position="10"/>
        <end position="104"/>
    </location>
</feature>
<dbReference type="InterPro" id="IPR003856">
    <property type="entry name" value="LPS_length_determ_N"/>
</dbReference>
<dbReference type="AlphaFoldDB" id="A0A845L1E1"/>
<dbReference type="Pfam" id="PF02706">
    <property type="entry name" value="Wzz"/>
    <property type="match status" value="1"/>
</dbReference>
<sequence>MARNEGFFLWQYFEALKKHRWMIVFTTSLSFVITTLVSFFVLSPAYEAKLVLLILRAGDTKQIGSSANFNLEEVISSASKMPEFTMQSYVAQVQTDTVLQRVIDSMRLKEHDTTRLKSQVTASMIKDTNLIEVKAVDADPEFARDLANTLGNEFAEYMTEMNLQKLTKSGYLLEQQANEEEKMLQKAMEDLNNFLAQPRNSNVLDQEAKNLTDLLTRYGNAKIQAEIEVQQIGAQIIELERQLEETPQKIQCADHRSLQSTDHPVVPRVTEEINPVYTMLKTELTQKASQLAGKKAELRTLVASIGEIEKKWATIQEEMAPKQTEYERLKREVERHTNTRNLLMEKVTEIRIARFINQGETTVKVASPAITPTTPFKPNKKKNMLLGFLIGMILSSVLAIMLEFPGEIMKKKEKET</sequence>
<dbReference type="PANTHER" id="PTHR32309">
    <property type="entry name" value="TYROSINE-PROTEIN KINASE"/>
    <property type="match status" value="1"/>
</dbReference>
<evidence type="ECO:0000256" key="3">
    <source>
        <dbReference type="ARBA" id="ARBA00022475"/>
    </source>
</evidence>
<keyword evidence="5 7" id="KW-1133">Transmembrane helix</keyword>
<keyword evidence="6 7" id="KW-0472">Membrane</keyword>
<evidence type="ECO:0000259" key="9">
    <source>
        <dbReference type="Pfam" id="PF13807"/>
    </source>
</evidence>
<dbReference type="GO" id="GO:0005886">
    <property type="term" value="C:plasma membrane"/>
    <property type="evidence" value="ECO:0007669"/>
    <property type="project" value="UniProtKB-SubCell"/>
</dbReference>
<dbReference type="GO" id="GO:0004713">
    <property type="term" value="F:protein tyrosine kinase activity"/>
    <property type="evidence" value="ECO:0007669"/>
    <property type="project" value="TreeGrafter"/>
</dbReference>
<protein>
    <recommendedName>
        <fullName evidence="12">Polysaccharide chain length determinant N-terminal domain-containing protein</fullName>
    </recommendedName>
</protein>
<feature type="transmembrane region" description="Helical" evidence="7">
    <location>
        <begin position="384"/>
        <end position="404"/>
    </location>
</feature>
<accession>A0A845L1E1</accession>
<evidence type="ECO:0000256" key="1">
    <source>
        <dbReference type="ARBA" id="ARBA00004651"/>
    </source>
</evidence>
<keyword evidence="3" id="KW-1003">Cell membrane</keyword>
<evidence type="ECO:0000256" key="6">
    <source>
        <dbReference type="ARBA" id="ARBA00023136"/>
    </source>
</evidence>
<keyword evidence="11" id="KW-1185">Reference proteome</keyword>
<dbReference type="PANTHER" id="PTHR32309:SF13">
    <property type="entry name" value="FERRIC ENTEROBACTIN TRANSPORT PROTEIN FEPE"/>
    <property type="match status" value="1"/>
</dbReference>
<name>A0A845L1E1_9FIRM</name>
<comment type="caution">
    <text evidence="10">The sequence shown here is derived from an EMBL/GenBank/DDBJ whole genome shotgun (WGS) entry which is preliminary data.</text>
</comment>